<protein>
    <submittedName>
        <fullName evidence="3">Uncharacterized protein</fullName>
    </submittedName>
</protein>
<feature type="region of interest" description="Disordered" evidence="1">
    <location>
        <begin position="309"/>
        <end position="355"/>
    </location>
</feature>
<feature type="transmembrane region" description="Helical" evidence="2">
    <location>
        <begin position="74"/>
        <end position="97"/>
    </location>
</feature>
<sequence>MNADDGIEEIEYDDGLDALAQVQESPRTATVGAVAALGVLVLGVGVASGWAIVAGEPPLDDYARQASSLGLSPGLLMVGGTLLTALGAVGSTVLRAVRRSVDLLEMAPDHSHALDCLDDSQQRLHVSLVSTEQSVQRTVREALAPLVERIDNLELALAAASDAISQEDGANDAIWRLAASMDQVRAQLDSRLAQQLESFEEHIAKELSRATDEHVATLEERLRSSENRMVAEVEAAAARSAGGIGRGPSAPMVEQAPPARPVVEAAPVAEPPVAQVQVDEAPAAPRQALPASPAAAPIEDLSLGLLAEIDDDGQPRAHPADLYAEPPPPISVDSVPSIRPRRSEHSLEDERTLGQ</sequence>
<keyword evidence="2" id="KW-0472">Membrane</keyword>
<keyword evidence="2" id="KW-1133">Transmembrane helix</keyword>
<reference evidence="3 4" key="1">
    <citation type="submission" date="2019-02" db="EMBL/GenBank/DDBJ databases">
        <title>Deep-cultivation of Planctomycetes and their phenomic and genomic characterization uncovers novel biology.</title>
        <authorList>
            <person name="Wiegand S."/>
            <person name="Jogler M."/>
            <person name="Boedeker C."/>
            <person name="Pinto D."/>
            <person name="Vollmers J."/>
            <person name="Rivas-Marin E."/>
            <person name="Kohn T."/>
            <person name="Peeters S.H."/>
            <person name="Heuer A."/>
            <person name="Rast P."/>
            <person name="Oberbeckmann S."/>
            <person name="Bunk B."/>
            <person name="Jeske O."/>
            <person name="Meyerdierks A."/>
            <person name="Storesund J.E."/>
            <person name="Kallscheuer N."/>
            <person name="Luecker S."/>
            <person name="Lage O.M."/>
            <person name="Pohl T."/>
            <person name="Merkel B.J."/>
            <person name="Hornburger P."/>
            <person name="Mueller R.-W."/>
            <person name="Bruemmer F."/>
            <person name="Labrenz M."/>
            <person name="Spormann A.M."/>
            <person name="Op den Camp H."/>
            <person name="Overmann J."/>
            <person name="Amann R."/>
            <person name="Jetten M.S.M."/>
            <person name="Mascher T."/>
            <person name="Medema M.H."/>
            <person name="Devos D.P."/>
            <person name="Kaster A.-K."/>
            <person name="Ovreas L."/>
            <person name="Rohde M."/>
            <person name="Galperin M.Y."/>
            <person name="Jogler C."/>
        </authorList>
    </citation>
    <scope>NUCLEOTIDE SEQUENCE [LARGE SCALE GENOMIC DNA]</scope>
    <source>
        <strain evidence="3 4">Pla133</strain>
    </source>
</reference>
<feature type="transmembrane region" description="Helical" evidence="2">
    <location>
        <begin position="31"/>
        <end position="54"/>
    </location>
</feature>
<evidence type="ECO:0000256" key="1">
    <source>
        <dbReference type="SAM" id="MobiDB-lite"/>
    </source>
</evidence>
<organism evidence="3 4">
    <name type="scientific">Engelhardtia mirabilis</name>
    <dbReference type="NCBI Taxonomy" id="2528011"/>
    <lineage>
        <taxon>Bacteria</taxon>
        <taxon>Pseudomonadati</taxon>
        <taxon>Planctomycetota</taxon>
        <taxon>Planctomycetia</taxon>
        <taxon>Planctomycetia incertae sedis</taxon>
        <taxon>Engelhardtia</taxon>
    </lineage>
</organism>
<proteinExistence type="predicted"/>
<keyword evidence="2" id="KW-0812">Transmembrane</keyword>
<gene>
    <name evidence="3" type="ORF">Pla133_10820</name>
</gene>
<dbReference type="AlphaFoldDB" id="A0A518BGD2"/>
<evidence type="ECO:0000313" key="3">
    <source>
        <dbReference type="EMBL" id="QDU66016.1"/>
    </source>
</evidence>
<name>A0A518BGD2_9BACT</name>
<accession>A0A518BGD2</accession>
<dbReference type="KEGG" id="pbap:Pla133_10820"/>
<evidence type="ECO:0000256" key="2">
    <source>
        <dbReference type="SAM" id="Phobius"/>
    </source>
</evidence>
<feature type="compositionally biased region" description="Basic and acidic residues" evidence="1">
    <location>
        <begin position="341"/>
        <end position="355"/>
    </location>
</feature>
<keyword evidence="4" id="KW-1185">Reference proteome</keyword>
<evidence type="ECO:0000313" key="4">
    <source>
        <dbReference type="Proteomes" id="UP000316921"/>
    </source>
</evidence>
<dbReference type="Proteomes" id="UP000316921">
    <property type="component" value="Chromosome"/>
</dbReference>
<dbReference type="EMBL" id="CP036287">
    <property type="protein sequence ID" value="QDU66016.1"/>
    <property type="molecule type" value="Genomic_DNA"/>
</dbReference>